<proteinExistence type="predicted"/>
<comment type="caution">
    <text evidence="1">The sequence shown here is derived from an EMBL/GenBank/DDBJ whole genome shotgun (WGS) entry which is preliminary data.</text>
</comment>
<accession>A0A2T7PY16</accession>
<gene>
    <name evidence="1" type="ORF">C0Q70_00934</name>
</gene>
<dbReference type="EMBL" id="PZQS01000001">
    <property type="protein sequence ID" value="PVD38322.1"/>
    <property type="molecule type" value="Genomic_DNA"/>
</dbReference>
<dbReference type="AlphaFoldDB" id="A0A2T7PY16"/>
<protein>
    <submittedName>
        <fullName evidence="1">Uncharacterized protein</fullName>
    </submittedName>
</protein>
<evidence type="ECO:0000313" key="1">
    <source>
        <dbReference type="EMBL" id="PVD38322.1"/>
    </source>
</evidence>
<organism evidence="1 2">
    <name type="scientific">Pomacea canaliculata</name>
    <name type="common">Golden apple snail</name>
    <dbReference type="NCBI Taxonomy" id="400727"/>
    <lineage>
        <taxon>Eukaryota</taxon>
        <taxon>Metazoa</taxon>
        <taxon>Spiralia</taxon>
        <taxon>Lophotrochozoa</taxon>
        <taxon>Mollusca</taxon>
        <taxon>Gastropoda</taxon>
        <taxon>Caenogastropoda</taxon>
        <taxon>Architaenioglossa</taxon>
        <taxon>Ampullarioidea</taxon>
        <taxon>Ampullariidae</taxon>
        <taxon>Pomacea</taxon>
    </lineage>
</organism>
<sequence length="143" mass="16274">MHSSCDLPLASTKQHGYLQHVPQPRCCEGFTIDLLLTVFTMHCDELRQAENALWHANRHEELWIVPHRSGVASAAKCAMRLDQRRGDCCQRLVRAVRGNPSVARQRSMEDMHARGRLLPAGKMLQGAQRHLEESITIKEFQPP</sequence>
<keyword evidence="2" id="KW-1185">Reference proteome</keyword>
<evidence type="ECO:0000313" key="2">
    <source>
        <dbReference type="Proteomes" id="UP000245119"/>
    </source>
</evidence>
<name>A0A2T7PY16_POMCA</name>
<dbReference type="Proteomes" id="UP000245119">
    <property type="component" value="Linkage Group LG1"/>
</dbReference>
<reference evidence="1 2" key="1">
    <citation type="submission" date="2018-04" db="EMBL/GenBank/DDBJ databases">
        <title>The genome of golden apple snail Pomacea canaliculata provides insight into stress tolerance and invasive adaptation.</title>
        <authorList>
            <person name="Liu C."/>
            <person name="Liu B."/>
            <person name="Ren Y."/>
            <person name="Zhang Y."/>
            <person name="Wang H."/>
            <person name="Li S."/>
            <person name="Jiang F."/>
            <person name="Yin L."/>
            <person name="Zhang G."/>
            <person name="Qian W."/>
            <person name="Fan W."/>
        </authorList>
    </citation>
    <scope>NUCLEOTIDE SEQUENCE [LARGE SCALE GENOMIC DNA]</scope>
    <source>
        <strain evidence="1">SZHN2017</strain>
        <tissue evidence="1">Muscle</tissue>
    </source>
</reference>